<evidence type="ECO:0000256" key="1">
    <source>
        <dbReference type="SAM" id="MobiDB-lite"/>
    </source>
</evidence>
<feature type="region of interest" description="Disordered" evidence="1">
    <location>
        <begin position="337"/>
        <end position="359"/>
    </location>
</feature>
<evidence type="ECO:0000313" key="2">
    <source>
        <dbReference type="EMBL" id="KAA8895539.1"/>
    </source>
</evidence>
<evidence type="ECO:0000313" key="3">
    <source>
        <dbReference type="Proteomes" id="UP000326924"/>
    </source>
</evidence>
<feature type="compositionally biased region" description="Low complexity" evidence="1">
    <location>
        <begin position="187"/>
        <end position="202"/>
    </location>
</feature>
<comment type="caution">
    <text evidence="2">The sequence shown here is derived from an EMBL/GenBank/DDBJ whole genome shotgun (WGS) entry which is preliminary data.</text>
</comment>
<dbReference type="AlphaFoldDB" id="A0A5J5EKF9"/>
<protein>
    <submittedName>
        <fullName evidence="2">Uncharacterized protein</fullName>
    </submittedName>
</protein>
<feature type="region of interest" description="Disordered" evidence="1">
    <location>
        <begin position="20"/>
        <end position="55"/>
    </location>
</feature>
<name>A0A5J5EKF9_9PEZI</name>
<feature type="compositionally biased region" description="Basic and acidic residues" evidence="1">
    <location>
        <begin position="75"/>
        <end position="92"/>
    </location>
</feature>
<gene>
    <name evidence="2" type="ORF">FN846DRAFT_894049</name>
</gene>
<feature type="region of interest" description="Disordered" evidence="1">
    <location>
        <begin position="75"/>
        <end position="271"/>
    </location>
</feature>
<organism evidence="2 3">
    <name type="scientific">Sphaerosporella brunnea</name>
    <dbReference type="NCBI Taxonomy" id="1250544"/>
    <lineage>
        <taxon>Eukaryota</taxon>
        <taxon>Fungi</taxon>
        <taxon>Dikarya</taxon>
        <taxon>Ascomycota</taxon>
        <taxon>Pezizomycotina</taxon>
        <taxon>Pezizomycetes</taxon>
        <taxon>Pezizales</taxon>
        <taxon>Pyronemataceae</taxon>
        <taxon>Sphaerosporella</taxon>
    </lineage>
</organism>
<keyword evidence="3" id="KW-1185">Reference proteome</keyword>
<dbReference type="InParanoid" id="A0A5J5EKF9"/>
<reference evidence="2 3" key="1">
    <citation type="submission" date="2019-09" db="EMBL/GenBank/DDBJ databases">
        <title>Draft genome of the ectomycorrhizal ascomycete Sphaerosporella brunnea.</title>
        <authorList>
            <consortium name="DOE Joint Genome Institute"/>
            <person name="Benucci G.M."/>
            <person name="Marozzi G."/>
            <person name="Antonielli L."/>
            <person name="Sanchez S."/>
            <person name="Marco P."/>
            <person name="Wang X."/>
            <person name="Falini L.B."/>
            <person name="Barry K."/>
            <person name="Haridas S."/>
            <person name="Lipzen A."/>
            <person name="Labutti K."/>
            <person name="Grigoriev I.V."/>
            <person name="Murat C."/>
            <person name="Martin F."/>
            <person name="Albertini E."/>
            <person name="Donnini D."/>
            <person name="Bonito G."/>
        </authorList>
    </citation>
    <scope>NUCLEOTIDE SEQUENCE [LARGE SCALE GENOMIC DNA]</scope>
    <source>
        <strain evidence="2 3">Sb_GMNB300</strain>
    </source>
</reference>
<feature type="compositionally biased region" description="Acidic residues" evidence="1">
    <location>
        <begin position="96"/>
        <end position="167"/>
    </location>
</feature>
<accession>A0A5J5EKF9</accession>
<dbReference type="EMBL" id="VXIS01000258">
    <property type="protein sequence ID" value="KAA8895539.1"/>
    <property type="molecule type" value="Genomic_DNA"/>
</dbReference>
<feature type="compositionally biased region" description="Polar residues" evidence="1">
    <location>
        <begin position="203"/>
        <end position="216"/>
    </location>
</feature>
<feature type="compositionally biased region" description="Polar residues" evidence="1">
    <location>
        <begin position="260"/>
        <end position="271"/>
    </location>
</feature>
<proteinExistence type="predicted"/>
<sequence length="386" mass="42012">MPTADDQALFRLLQAAEGLSLGRAGEPATTPDSVAAATDTTSWDPTQKKRKLRDEEIPAQFKTIMMKMWAKKNPEAWRKAVEEGIENGKEARGAAGEEEEEDEDGENSHEEDEEEEKEEGEEDEEEEEEEEEEAEEEEEGEEDEDEGEDENGDQGVEIEEEEVDAEESAPCTTDESTAAGGGSSFIQPPQATQTTQTPQDAANSSSSAAIQVNTPISAALGNDPASTPTQQYPIIPDQGHASPPGWSQPGGMAMGGEAACSSSLQTQSPSTFGVPQPIYPTPMAQTTTISCSYIPVGPKQPYIVCLGGKGAAPLRPHNYVPARLPPLTPRLYVAAPPAGQKRAREEEEAEEEAENGDRYCKRPIKTGMWNFFERRVARLMAERRKR</sequence>
<dbReference type="Proteomes" id="UP000326924">
    <property type="component" value="Unassembled WGS sequence"/>
</dbReference>